<dbReference type="AlphaFoldDB" id="A0A2H0TR09"/>
<dbReference type="Pfam" id="PF00583">
    <property type="entry name" value="Acetyltransf_1"/>
    <property type="match status" value="1"/>
</dbReference>
<protein>
    <recommendedName>
        <fullName evidence="1">N-acetyltransferase domain-containing protein</fullName>
    </recommendedName>
</protein>
<dbReference type="SUPFAM" id="SSF55729">
    <property type="entry name" value="Acyl-CoA N-acyltransferases (Nat)"/>
    <property type="match status" value="1"/>
</dbReference>
<evidence type="ECO:0000313" key="3">
    <source>
        <dbReference type="Proteomes" id="UP000230154"/>
    </source>
</evidence>
<dbReference type="EMBL" id="PFCB01000015">
    <property type="protein sequence ID" value="PIR74613.1"/>
    <property type="molecule type" value="Genomic_DNA"/>
</dbReference>
<dbReference type="CDD" id="cd04301">
    <property type="entry name" value="NAT_SF"/>
    <property type="match status" value="1"/>
</dbReference>
<reference evidence="3" key="1">
    <citation type="submission" date="2017-09" db="EMBL/GenBank/DDBJ databases">
        <title>Depth-based differentiation of microbial function through sediment-hosted aquifers and enrichment of novel symbionts in the deep terrestrial subsurface.</title>
        <authorList>
            <person name="Probst A.J."/>
            <person name="Ladd B."/>
            <person name="Jarett J.K."/>
            <person name="Geller-Mcgrath D.E."/>
            <person name="Sieber C.M.K."/>
            <person name="Emerson J.B."/>
            <person name="Anantharaman K."/>
            <person name="Thomas B.C."/>
            <person name="Malmstrom R."/>
            <person name="Stieglmeier M."/>
            <person name="Klingl A."/>
            <person name="Woyke T."/>
            <person name="Ryan C.M."/>
            <person name="Banfield J.F."/>
        </authorList>
    </citation>
    <scope>NUCLEOTIDE SEQUENCE [LARGE SCALE GENOMIC DNA]</scope>
</reference>
<evidence type="ECO:0000259" key="1">
    <source>
        <dbReference type="PROSITE" id="PS51186"/>
    </source>
</evidence>
<dbReference type="Gene3D" id="3.40.630.30">
    <property type="match status" value="1"/>
</dbReference>
<dbReference type="GO" id="GO:0016747">
    <property type="term" value="F:acyltransferase activity, transferring groups other than amino-acyl groups"/>
    <property type="evidence" value="ECO:0007669"/>
    <property type="project" value="InterPro"/>
</dbReference>
<name>A0A2H0TR09_9BACT</name>
<dbReference type="InterPro" id="IPR016181">
    <property type="entry name" value="Acyl_CoA_acyltransferase"/>
</dbReference>
<accession>A0A2H0TR09</accession>
<comment type="caution">
    <text evidence="2">The sequence shown here is derived from an EMBL/GenBank/DDBJ whole genome shotgun (WGS) entry which is preliminary data.</text>
</comment>
<dbReference type="InterPro" id="IPR000182">
    <property type="entry name" value="GNAT_dom"/>
</dbReference>
<gene>
    <name evidence="2" type="ORF">COU35_01540</name>
</gene>
<proteinExistence type="predicted"/>
<organism evidence="2 3">
    <name type="scientific">Candidatus Magasanikbacteria bacterium CG10_big_fil_rev_8_21_14_0_10_47_10</name>
    <dbReference type="NCBI Taxonomy" id="1974652"/>
    <lineage>
        <taxon>Bacteria</taxon>
        <taxon>Candidatus Magasanikiibacteriota</taxon>
    </lineage>
</organism>
<feature type="domain" description="N-acetyltransferase" evidence="1">
    <location>
        <begin position="18"/>
        <end position="156"/>
    </location>
</feature>
<dbReference type="Proteomes" id="UP000230154">
    <property type="component" value="Unassembled WGS sequence"/>
</dbReference>
<dbReference type="PROSITE" id="PS51186">
    <property type="entry name" value="GNAT"/>
    <property type="match status" value="1"/>
</dbReference>
<sequence>MNEHHEKPKNFENKDAMPTLEVVPHNILVEKVGRLFEKPNMAIGILLAGDRMSCCDEGVIMQEGKNLIGIATIAPKGEEMSGQPTIVALYVAPEYRSKGYGNQILQKAIERCLERGFEKIRMDVMSSNATKIIKQMPKEIQEKLDVHDLGNLMDNF</sequence>
<evidence type="ECO:0000313" key="2">
    <source>
        <dbReference type="EMBL" id="PIR74613.1"/>
    </source>
</evidence>